<sequence>MHFLLHLPKKLIGQRSLVQNCCRTTRVTTATKTKTWNKSLFFN</sequence>
<organism evidence="1">
    <name type="scientific">Anguilla anguilla</name>
    <name type="common">European freshwater eel</name>
    <name type="synonym">Muraena anguilla</name>
    <dbReference type="NCBI Taxonomy" id="7936"/>
    <lineage>
        <taxon>Eukaryota</taxon>
        <taxon>Metazoa</taxon>
        <taxon>Chordata</taxon>
        <taxon>Craniata</taxon>
        <taxon>Vertebrata</taxon>
        <taxon>Euteleostomi</taxon>
        <taxon>Actinopterygii</taxon>
        <taxon>Neopterygii</taxon>
        <taxon>Teleostei</taxon>
        <taxon>Anguilliformes</taxon>
        <taxon>Anguillidae</taxon>
        <taxon>Anguilla</taxon>
    </lineage>
</organism>
<protein>
    <submittedName>
        <fullName evidence="1">Uncharacterized protein</fullName>
    </submittedName>
</protein>
<dbReference type="EMBL" id="GBXM01027259">
    <property type="protein sequence ID" value="JAH81318.1"/>
    <property type="molecule type" value="Transcribed_RNA"/>
</dbReference>
<reference evidence="1" key="2">
    <citation type="journal article" date="2015" name="Fish Shellfish Immunol.">
        <title>Early steps in the European eel (Anguilla anguilla)-Vibrio vulnificus interaction in the gills: Role of the RtxA13 toxin.</title>
        <authorList>
            <person name="Callol A."/>
            <person name="Pajuelo D."/>
            <person name="Ebbesson L."/>
            <person name="Teles M."/>
            <person name="MacKenzie S."/>
            <person name="Amaro C."/>
        </authorList>
    </citation>
    <scope>NUCLEOTIDE SEQUENCE</scope>
</reference>
<dbReference type="AlphaFoldDB" id="A0A0E9VVQ7"/>
<reference evidence="1" key="1">
    <citation type="submission" date="2014-11" db="EMBL/GenBank/DDBJ databases">
        <authorList>
            <person name="Amaro Gonzalez C."/>
        </authorList>
    </citation>
    <scope>NUCLEOTIDE SEQUENCE</scope>
</reference>
<proteinExistence type="predicted"/>
<evidence type="ECO:0000313" key="1">
    <source>
        <dbReference type="EMBL" id="JAH81318.1"/>
    </source>
</evidence>
<name>A0A0E9VVQ7_ANGAN</name>
<accession>A0A0E9VVQ7</accession>